<geneLocation type="mitochondrion" evidence="2"/>
<dbReference type="AlphaFoldDB" id="A0A6B9XRN8"/>
<keyword evidence="1" id="KW-0812">Transmembrane</keyword>
<feature type="transmembrane region" description="Helical" evidence="1">
    <location>
        <begin position="43"/>
        <end position="63"/>
    </location>
</feature>
<evidence type="ECO:0000313" key="2">
    <source>
        <dbReference type="EMBL" id="QHR92592.1"/>
    </source>
</evidence>
<organism evidence="2">
    <name type="scientific">Picea sitchensis</name>
    <name type="common">Sitka spruce</name>
    <name type="synonym">Pinus sitchensis</name>
    <dbReference type="NCBI Taxonomy" id="3332"/>
    <lineage>
        <taxon>Eukaryota</taxon>
        <taxon>Viridiplantae</taxon>
        <taxon>Streptophyta</taxon>
        <taxon>Embryophyta</taxon>
        <taxon>Tracheophyta</taxon>
        <taxon>Spermatophyta</taxon>
        <taxon>Pinopsida</taxon>
        <taxon>Pinidae</taxon>
        <taxon>Conifers I</taxon>
        <taxon>Pinales</taxon>
        <taxon>Pinaceae</taxon>
        <taxon>Picea</taxon>
    </lineage>
</organism>
<reference evidence="2" key="1">
    <citation type="submission" date="2019-03" db="EMBL/GenBank/DDBJ databases">
        <title>Largest Complete Mitochondrial Genome of a Gymnosperm, Sitka Spruce (Picea sitchensis), Indicates Complex Physical Structure.</title>
        <authorList>
            <person name="Jackman S.D."/>
            <person name="Coombe L."/>
            <person name="Warren R."/>
            <person name="Kirk H."/>
            <person name="Trinh E."/>
            <person name="McLeod T."/>
            <person name="Pleasance S."/>
            <person name="Pandoh P."/>
            <person name="Zhao Y."/>
            <person name="Coope R."/>
            <person name="Bousquet J."/>
            <person name="Bohlmann J.C."/>
            <person name="Jones S.J.M."/>
            <person name="Birol I."/>
        </authorList>
    </citation>
    <scope>NUCLEOTIDE SEQUENCE</scope>
    <source>
        <strain evidence="2">Q903</strain>
    </source>
</reference>
<name>A0A6B9XRN8_PICSI</name>
<proteinExistence type="predicted"/>
<keyword evidence="2" id="KW-0496">Mitochondrion</keyword>
<evidence type="ECO:0000256" key="1">
    <source>
        <dbReference type="SAM" id="Phobius"/>
    </source>
</evidence>
<sequence>MVVSEGIRISAVFRRLTRAGESTLFPNVLWVSYLLFVEPISKWRFYSLYSLGLKVMLYIYVIIQAL</sequence>
<keyword evidence="1" id="KW-0472">Membrane</keyword>
<keyword evidence="1" id="KW-1133">Transmembrane helix</keyword>
<dbReference type="EMBL" id="MK697705">
    <property type="protein sequence ID" value="QHR92592.1"/>
    <property type="molecule type" value="Genomic_DNA"/>
</dbReference>
<gene>
    <name evidence="2" type="primary">orf06694</name>
    <name evidence="2" type="ORF">Q903MT_gene6639</name>
</gene>
<protein>
    <submittedName>
        <fullName evidence="2">Uncharacterized protein</fullName>
    </submittedName>
</protein>
<accession>A0A6B9XRN8</accession>